<gene>
    <name evidence="1" type="ORF">thalar_02697</name>
</gene>
<organism evidence="1 2">
    <name type="scientific">Litoreibacter arenae DSM 19593</name>
    <dbReference type="NCBI Taxonomy" id="1123360"/>
    <lineage>
        <taxon>Bacteria</taxon>
        <taxon>Pseudomonadati</taxon>
        <taxon>Pseudomonadota</taxon>
        <taxon>Alphaproteobacteria</taxon>
        <taxon>Rhodobacterales</taxon>
        <taxon>Roseobacteraceae</taxon>
        <taxon>Litoreibacter</taxon>
    </lineage>
</organism>
<reference evidence="2" key="1">
    <citation type="journal article" date="2013" name="Stand. Genomic Sci.">
        <title>Genome sequence of the Litoreibacter arenae type strain (DSM 19593(T)), a member of the Roseobacter clade isolated from sea sand.</title>
        <authorList>
            <person name="Riedel T."/>
            <person name="Fiebig A."/>
            <person name="Petersen J."/>
            <person name="Gronow S."/>
            <person name="Kyrpides N.C."/>
            <person name="Goker M."/>
            <person name="Klenk H.P."/>
        </authorList>
    </citation>
    <scope>NUCLEOTIDE SEQUENCE [LARGE SCALE GENOMIC DNA]</scope>
    <source>
        <strain evidence="2">DSM 19593</strain>
    </source>
</reference>
<accession>S9QBH7</accession>
<sequence length="71" mass="7933">MEFVTDISELEALYGTPGEASLVKVADRLTPTYRKWIMASRFCIISTVGPEGVDGKTYDAEWGARARSTMW</sequence>
<name>S9QBH7_9RHOB</name>
<comment type="caution">
    <text evidence="1">The sequence shown here is derived from an EMBL/GenBank/DDBJ whole genome shotgun (WGS) entry which is preliminary data.</text>
</comment>
<dbReference type="STRING" id="1123360.thalar_02697"/>
<dbReference type="Proteomes" id="UP000015351">
    <property type="component" value="Unassembled WGS sequence"/>
</dbReference>
<evidence type="ECO:0000313" key="1">
    <source>
        <dbReference type="EMBL" id="EPX76978.1"/>
    </source>
</evidence>
<dbReference type="HOGENOM" id="CLU_2735191_0_0_5"/>
<keyword evidence="2" id="KW-1185">Reference proteome</keyword>
<dbReference type="AlphaFoldDB" id="S9QBH7"/>
<proteinExistence type="predicted"/>
<dbReference type="EMBL" id="AONI01000015">
    <property type="protein sequence ID" value="EPX76978.1"/>
    <property type="molecule type" value="Genomic_DNA"/>
</dbReference>
<evidence type="ECO:0000313" key="2">
    <source>
        <dbReference type="Proteomes" id="UP000015351"/>
    </source>
</evidence>
<dbReference type="eggNOG" id="COG3576">
    <property type="taxonomic scope" value="Bacteria"/>
</dbReference>
<protein>
    <submittedName>
        <fullName evidence="1">Pyridoxamine 5'-phosphate oxidase family protein</fullName>
    </submittedName>
</protein>